<dbReference type="KEGG" id="mmb:Mmol_0272"/>
<organism evidence="2 3">
    <name type="scientific">Methylotenera mobilis (strain JLW8 / ATCC BAA-1282 / DSM 17540)</name>
    <dbReference type="NCBI Taxonomy" id="583345"/>
    <lineage>
        <taxon>Bacteria</taxon>
        <taxon>Pseudomonadati</taxon>
        <taxon>Pseudomonadota</taxon>
        <taxon>Betaproteobacteria</taxon>
        <taxon>Nitrosomonadales</taxon>
        <taxon>Methylophilaceae</taxon>
        <taxon>Methylotenera</taxon>
    </lineage>
</organism>
<accession>C6WSU0</accession>
<dbReference type="AlphaFoldDB" id="C6WSU0"/>
<reference evidence="2 3" key="2">
    <citation type="journal article" date="2011" name="J. Bacteriol.">
        <title>Genomes of three methylotrophs from a single niche uncover genetic and metabolic divergence of Methylophilaceae.</title>
        <authorList>
            <person name="Lapidus A."/>
            <person name="Clum A."/>
            <person name="Labutti K."/>
            <person name="Kaluzhnaya M.G."/>
            <person name="Lim S."/>
            <person name="Beck D.A."/>
            <person name="Glavina Del Rio T."/>
            <person name="Nolan M."/>
            <person name="Mavromatis K."/>
            <person name="Huntemann M."/>
            <person name="Lucas S."/>
            <person name="Lidstrom M.E."/>
            <person name="Ivanova N."/>
            <person name="Chistoserdova L."/>
        </authorList>
    </citation>
    <scope>NUCLEOTIDE SEQUENCE [LARGE SCALE GENOMIC DNA]</scope>
    <source>
        <strain evidence="3">JLW8 / ATCC BAA-1282 / DSM 17540</strain>
    </source>
</reference>
<dbReference type="Gene3D" id="3.40.50.1980">
    <property type="entry name" value="Nitrogenase molybdenum iron protein domain"/>
    <property type="match status" value="2"/>
</dbReference>
<keyword evidence="3" id="KW-1185">Reference proteome</keyword>
<proteinExistence type="predicted"/>
<evidence type="ECO:0000259" key="1">
    <source>
        <dbReference type="PROSITE" id="PS50983"/>
    </source>
</evidence>
<sequence>MRHPQRIICLTTEPTEVLYLLGEQARIVGISGFTTRPAIARKEKPKIAAFTSAKIDKILELQPDLVIGFSNLQADIAASLIRAGVEVHIFNQRSIAQMLNMIATVGSLVGAADKAHALINELELAIAQAKQQASLLPAKPIVYFEEWNDPMICSIKWASELIEIAGGRDCFPELSQFHSAKDRTVQAQQVIERQPDIIIGSWCGKKFQPEQVVARDGWDTIPAVKNGMVFEIKSADILQPGPSLITHGLKQLQTIIQQWASTQTSTFNTPSIHGT</sequence>
<dbReference type="InterPro" id="IPR051030">
    <property type="entry name" value="Vitamin_B12-ABC_binding"/>
</dbReference>
<dbReference type="CDD" id="cd01144">
    <property type="entry name" value="BtuF"/>
    <property type="match status" value="1"/>
</dbReference>
<dbReference type="RefSeq" id="WP_012777639.1">
    <property type="nucleotide sequence ID" value="NC_012968.1"/>
</dbReference>
<dbReference type="OrthoDB" id="9775594at2"/>
<protein>
    <submittedName>
        <fullName evidence="2">Periplasmic binding protein</fullName>
    </submittedName>
</protein>
<dbReference type="HOGENOM" id="CLU_038034_2_8_4"/>
<gene>
    <name evidence="2" type="ordered locus">Mmol_0272</name>
</gene>
<dbReference type="Proteomes" id="UP000002742">
    <property type="component" value="Chromosome"/>
</dbReference>
<reference evidence="3" key="1">
    <citation type="submission" date="2009-07" db="EMBL/GenBank/DDBJ databases">
        <title>Complete sequence of Methylotenera mobilis JLW8.</title>
        <authorList>
            <consortium name="US DOE Joint Genome Institute"/>
            <person name="Lucas S."/>
            <person name="Copeland A."/>
            <person name="Lapidus A."/>
            <person name="Glavina del Rio T."/>
            <person name="Tice H."/>
            <person name="Bruce D."/>
            <person name="Goodwin L."/>
            <person name="Pitluck S."/>
            <person name="LaButti K.M."/>
            <person name="Clum A."/>
            <person name="Larimer F."/>
            <person name="Land M."/>
            <person name="Hauser L."/>
            <person name="Kyrpides N."/>
            <person name="Mikhailova N."/>
            <person name="Kayluzhnaya M."/>
            <person name="Chistoserdova L."/>
        </authorList>
    </citation>
    <scope>NUCLEOTIDE SEQUENCE [LARGE SCALE GENOMIC DNA]</scope>
    <source>
        <strain evidence="3">JLW8 / ATCC BAA-1282 / DSM 17540</strain>
    </source>
</reference>
<dbReference type="Pfam" id="PF01497">
    <property type="entry name" value="Peripla_BP_2"/>
    <property type="match status" value="1"/>
</dbReference>
<name>C6WSU0_METML</name>
<dbReference type="eggNOG" id="COG0614">
    <property type="taxonomic scope" value="Bacteria"/>
</dbReference>
<evidence type="ECO:0000313" key="2">
    <source>
        <dbReference type="EMBL" id="ACT47182.1"/>
    </source>
</evidence>
<dbReference type="EMBL" id="CP001672">
    <property type="protein sequence ID" value="ACT47182.1"/>
    <property type="molecule type" value="Genomic_DNA"/>
</dbReference>
<feature type="domain" description="Fe/B12 periplasmic-binding" evidence="1">
    <location>
        <begin position="6"/>
        <end position="260"/>
    </location>
</feature>
<dbReference type="InterPro" id="IPR002491">
    <property type="entry name" value="ABC_transptr_periplasmic_BD"/>
</dbReference>
<dbReference type="PANTHER" id="PTHR42860:SF2">
    <property type="entry name" value="BLL4160 PROTEIN"/>
    <property type="match status" value="1"/>
</dbReference>
<evidence type="ECO:0000313" key="3">
    <source>
        <dbReference type="Proteomes" id="UP000002742"/>
    </source>
</evidence>
<dbReference type="PANTHER" id="PTHR42860">
    <property type="entry name" value="VITAMIN B12-BINDING PROTEIN"/>
    <property type="match status" value="1"/>
</dbReference>
<dbReference type="SUPFAM" id="SSF53807">
    <property type="entry name" value="Helical backbone' metal receptor"/>
    <property type="match status" value="1"/>
</dbReference>
<dbReference type="PROSITE" id="PS50983">
    <property type="entry name" value="FE_B12_PBP"/>
    <property type="match status" value="1"/>
</dbReference>
<dbReference type="STRING" id="583345.Mmol_0272"/>